<reference evidence="4 5" key="1">
    <citation type="submission" date="2016-10" db="EMBL/GenBank/DDBJ databases">
        <title>Reductive evolution of mitochondrial metabolism and differential evolution of invasion-related proteins in Cryptosporidium.</title>
        <authorList>
            <person name="Liu S."/>
            <person name="Roellig D.M."/>
            <person name="Guo Y."/>
            <person name="Li N."/>
            <person name="Frace M.A."/>
            <person name="Tang K."/>
            <person name="Zhang L."/>
            <person name="Feng Y."/>
            <person name="Xiao L."/>
        </authorList>
    </citation>
    <scope>NUCLEOTIDE SEQUENCE [LARGE SCALE GENOMIC DNA]</scope>
    <source>
        <strain evidence="4">39726</strain>
    </source>
</reference>
<keyword evidence="2" id="KW-0812">Transmembrane</keyword>
<accession>A0A1J4ML56</accession>
<feature type="compositionally biased region" description="Polar residues" evidence="1">
    <location>
        <begin position="455"/>
        <end position="473"/>
    </location>
</feature>
<protein>
    <submittedName>
        <fullName evidence="4">Uncharacterized protein</fullName>
    </submittedName>
</protein>
<keyword evidence="2" id="KW-0472">Membrane</keyword>
<feature type="region of interest" description="Disordered" evidence="1">
    <location>
        <begin position="445"/>
        <end position="485"/>
    </location>
</feature>
<dbReference type="RefSeq" id="XP_028874860.1">
    <property type="nucleotide sequence ID" value="XM_029020416.1"/>
</dbReference>
<dbReference type="EMBL" id="LRBP01000014">
    <property type="protein sequence ID" value="OII73605.1"/>
    <property type="molecule type" value="Genomic_DNA"/>
</dbReference>
<dbReference type="GeneID" id="39980195"/>
<feature type="compositionally biased region" description="Basic and acidic residues" evidence="1">
    <location>
        <begin position="67"/>
        <end position="76"/>
    </location>
</feature>
<feature type="signal peptide" evidence="3">
    <location>
        <begin position="1"/>
        <end position="21"/>
    </location>
</feature>
<feature type="compositionally biased region" description="Gly residues" evidence="1">
    <location>
        <begin position="259"/>
        <end position="269"/>
    </location>
</feature>
<evidence type="ECO:0000256" key="1">
    <source>
        <dbReference type="SAM" id="MobiDB-lite"/>
    </source>
</evidence>
<dbReference type="AlphaFoldDB" id="A0A1J4ML56"/>
<dbReference type="VEuPathDB" id="CryptoDB:cubi_03403"/>
<feature type="compositionally biased region" description="Low complexity" evidence="1">
    <location>
        <begin position="270"/>
        <end position="290"/>
    </location>
</feature>
<keyword evidence="5" id="KW-1185">Reference proteome</keyword>
<keyword evidence="3" id="KW-0732">Signal</keyword>
<evidence type="ECO:0000256" key="3">
    <source>
        <dbReference type="SAM" id="SignalP"/>
    </source>
</evidence>
<feature type="region of interest" description="Disordered" evidence="1">
    <location>
        <begin position="188"/>
        <end position="319"/>
    </location>
</feature>
<name>A0A1J4ML56_9CRYT</name>
<evidence type="ECO:0000313" key="5">
    <source>
        <dbReference type="Proteomes" id="UP000186176"/>
    </source>
</evidence>
<gene>
    <name evidence="4" type="ORF">cubi_03403</name>
</gene>
<feature type="region of interest" description="Disordered" evidence="1">
    <location>
        <begin position="63"/>
        <end position="90"/>
    </location>
</feature>
<feature type="chain" id="PRO_5012814334" evidence="3">
    <location>
        <begin position="22"/>
        <end position="485"/>
    </location>
</feature>
<comment type="caution">
    <text evidence="4">The sequence shown here is derived from an EMBL/GenBank/DDBJ whole genome shotgun (WGS) entry which is preliminary data.</text>
</comment>
<evidence type="ECO:0000313" key="4">
    <source>
        <dbReference type="EMBL" id="OII73605.1"/>
    </source>
</evidence>
<keyword evidence="2" id="KW-1133">Transmembrane helix</keyword>
<feature type="compositionally biased region" description="Gly residues" evidence="1">
    <location>
        <begin position="291"/>
        <end position="311"/>
    </location>
</feature>
<evidence type="ECO:0000256" key="2">
    <source>
        <dbReference type="SAM" id="Phobius"/>
    </source>
</evidence>
<dbReference type="Proteomes" id="UP000186176">
    <property type="component" value="Unassembled WGS sequence"/>
</dbReference>
<proteinExistence type="predicted"/>
<organism evidence="4 5">
    <name type="scientific">Cryptosporidium ubiquitum</name>
    <dbReference type="NCBI Taxonomy" id="857276"/>
    <lineage>
        <taxon>Eukaryota</taxon>
        <taxon>Sar</taxon>
        <taxon>Alveolata</taxon>
        <taxon>Apicomplexa</taxon>
        <taxon>Conoidasida</taxon>
        <taxon>Coccidia</taxon>
        <taxon>Eucoccidiorida</taxon>
        <taxon>Eimeriorina</taxon>
        <taxon>Cryptosporidiidae</taxon>
        <taxon>Cryptosporidium</taxon>
    </lineage>
</organism>
<sequence>MNFPEFFLVIVFSILISKVHLETLMSNDDPKMDLSIPENMDSSLMNNGESEGMGNLSPNMDFSPGLDHQDGAHDHLNLSIDNQPNELDNEKLSFGDLDTNNELEERGDLNFEDKLDDSDSNINHSVGNAVDSEEGILNASFDSRSADLKDIDEASVGNNLSDEFGNSDFLDKNDMEHKEEANNHFGEEVENQGDTSDGSHEFYLLNSESGENHPSRDYGSATVEDRMNTNEEASQPEIHVESRATLPAPPSQTSPDSSGNGGDGNGGGFPNTSTSGTTETSGTSEPTTNTGGDGQGTGNTGGNGSGDGSGNVGDDSNLVEQKSDNGAIIGGSVVGALLGAGAISGGLSWFFINKKKEEERKKRLRAIRERRARLAALRNSISESGATSEESASGIGGRNAVARARASSGGGLGSSSLVTIDTSSSSSQNLDSSAFSLPVIDIHTGNKGGRKMTAGAQNQNLRGSGNQSGNGKSRLSLATELSNYE</sequence>
<feature type="transmembrane region" description="Helical" evidence="2">
    <location>
        <begin position="327"/>
        <end position="352"/>
    </location>
</feature>
<dbReference type="OrthoDB" id="343909at2759"/>